<evidence type="ECO:0000259" key="6">
    <source>
        <dbReference type="Pfam" id="PF04116"/>
    </source>
</evidence>
<dbReference type="GO" id="GO:0016020">
    <property type="term" value="C:membrane"/>
    <property type="evidence" value="ECO:0007669"/>
    <property type="project" value="UniProtKB-SubCell"/>
</dbReference>
<accession>A0A975NFD2</accession>
<protein>
    <submittedName>
        <fullName evidence="7">Sterol desaturase family protein</fullName>
    </submittedName>
</protein>
<dbReference type="Pfam" id="PF04116">
    <property type="entry name" value="FA_hydroxylase"/>
    <property type="match status" value="1"/>
</dbReference>
<feature type="transmembrane region" description="Helical" evidence="5">
    <location>
        <begin position="68"/>
        <end position="89"/>
    </location>
</feature>
<feature type="transmembrane region" description="Helical" evidence="5">
    <location>
        <begin position="101"/>
        <end position="121"/>
    </location>
</feature>
<dbReference type="EMBL" id="CP076134">
    <property type="protein sequence ID" value="QWG14108.1"/>
    <property type="molecule type" value="Genomic_DNA"/>
</dbReference>
<evidence type="ECO:0000256" key="3">
    <source>
        <dbReference type="ARBA" id="ARBA00022989"/>
    </source>
</evidence>
<sequence length="298" mass="33769">MTQLTSILDEFRQIWPYIFAGDLARYLIGAGSVFLLIWVLFRSRLAARKIRKNTPPAGQIWREIGHSLVTVCIFATVGTSIGIGAMHGVFQVYTDVSLYGWPYLAGSVVAMIVVQDAYFYWVHRLMHRVPLLWKVHATHHRSHNPTPWTAYAFDPGEALIHALFMPMFVAIVPMHVGGLFAFTAHMMLRNAVGHCGYELFPKGWADRPILGLVTMVTHHDMHHEHAPRNFGLYFTWWDRLMGTEHPEYRARTKLMTPDNGMLDSLKGAYASQVGAESPAGESLEAIALVGWRANEERR</sequence>
<dbReference type="GO" id="GO:0016491">
    <property type="term" value="F:oxidoreductase activity"/>
    <property type="evidence" value="ECO:0007669"/>
    <property type="project" value="InterPro"/>
</dbReference>
<dbReference type="RefSeq" id="WP_215622748.1">
    <property type="nucleotide sequence ID" value="NZ_CP076134.1"/>
</dbReference>
<evidence type="ECO:0000313" key="8">
    <source>
        <dbReference type="Proteomes" id="UP000680839"/>
    </source>
</evidence>
<dbReference type="PANTHER" id="PTHR11863">
    <property type="entry name" value="STEROL DESATURASE"/>
    <property type="match status" value="1"/>
</dbReference>
<feature type="domain" description="Fatty acid hydroxylase" evidence="6">
    <location>
        <begin position="108"/>
        <end position="243"/>
    </location>
</feature>
<reference evidence="7" key="1">
    <citation type="submission" date="2021-06" db="EMBL/GenBank/DDBJ databases">
        <title>Bradyrhizobium sp. S2-20-1 Genome sequencing.</title>
        <authorList>
            <person name="Jin L."/>
        </authorList>
    </citation>
    <scope>NUCLEOTIDE SEQUENCE</scope>
    <source>
        <strain evidence="7">S2-20-1</strain>
    </source>
</reference>
<name>A0A975NFD2_9BRAD</name>
<dbReference type="GO" id="GO:0008610">
    <property type="term" value="P:lipid biosynthetic process"/>
    <property type="evidence" value="ECO:0007669"/>
    <property type="project" value="InterPro"/>
</dbReference>
<evidence type="ECO:0000313" key="7">
    <source>
        <dbReference type="EMBL" id="QWG14108.1"/>
    </source>
</evidence>
<evidence type="ECO:0000256" key="5">
    <source>
        <dbReference type="SAM" id="Phobius"/>
    </source>
</evidence>
<feature type="transmembrane region" description="Helical" evidence="5">
    <location>
        <begin position="163"/>
        <end position="188"/>
    </location>
</feature>
<dbReference type="Proteomes" id="UP000680839">
    <property type="component" value="Chromosome"/>
</dbReference>
<comment type="subcellular location">
    <subcellularLocation>
        <location evidence="1">Membrane</location>
    </subcellularLocation>
</comment>
<keyword evidence="2 5" id="KW-0812">Transmembrane</keyword>
<dbReference type="InterPro" id="IPR050307">
    <property type="entry name" value="Sterol_Desaturase_Related"/>
</dbReference>
<proteinExistence type="predicted"/>
<evidence type="ECO:0000256" key="4">
    <source>
        <dbReference type="ARBA" id="ARBA00023136"/>
    </source>
</evidence>
<dbReference type="AlphaFoldDB" id="A0A975NFD2"/>
<keyword evidence="3 5" id="KW-1133">Transmembrane helix</keyword>
<gene>
    <name evidence="7" type="ORF">KMZ29_05260</name>
</gene>
<organism evidence="7 8">
    <name type="scientific">Bradyrhizobium sediminis</name>
    <dbReference type="NCBI Taxonomy" id="2840469"/>
    <lineage>
        <taxon>Bacteria</taxon>
        <taxon>Pseudomonadati</taxon>
        <taxon>Pseudomonadota</taxon>
        <taxon>Alphaproteobacteria</taxon>
        <taxon>Hyphomicrobiales</taxon>
        <taxon>Nitrobacteraceae</taxon>
        <taxon>Bradyrhizobium</taxon>
    </lineage>
</organism>
<evidence type="ECO:0000256" key="2">
    <source>
        <dbReference type="ARBA" id="ARBA00022692"/>
    </source>
</evidence>
<keyword evidence="4 5" id="KW-0472">Membrane</keyword>
<evidence type="ECO:0000256" key="1">
    <source>
        <dbReference type="ARBA" id="ARBA00004370"/>
    </source>
</evidence>
<dbReference type="GO" id="GO:0005506">
    <property type="term" value="F:iron ion binding"/>
    <property type="evidence" value="ECO:0007669"/>
    <property type="project" value="InterPro"/>
</dbReference>
<feature type="transmembrane region" description="Helical" evidence="5">
    <location>
        <begin position="23"/>
        <end position="41"/>
    </location>
</feature>
<dbReference type="InterPro" id="IPR006694">
    <property type="entry name" value="Fatty_acid_hydroxylase"/>
</dbReference>